<dbReference type="RefSeq" id="WP_377154732.1">
    <property type="nucleotide sequence ID" value="NZ_JBHSAF010000015.1"/>
</dbReference>
<dbReference type="PANTHER" id="PTHR46401:SF2">
    <property type="entry name" value="GLYCOSYLTRANSFERASE WBBK-RELATED"/>
    <property type="match status" value="1"/>
</dbReference>
<dbReference type="InterPro" id="IPR001296">
    <property type="entry name" value="Glyco_trans_1"/>
</dbReference>
<dbReference type="InterPro" id="IPR028098">
    <property type="entry name" value="Glyco_trans_4-like_N"/>
</dbReference>
<dbReference type="Proteomes" id="UP001595692">
    <property type="component" value="Unassembled WGS sequence"/>
</dbReference>
<dbReference type="SUPFAM" id="SSF53756">
    <property type="entry name" value="UDP-Glycosyltransferase/glycogen phosphorylase"/>
    <property type="match status" value="1"/>
</dbReference>
<proteinExistence type="predicted"/>
<evidence type="ECO:0000259" key="2">
    <source>
        <dbReference type="Pfam" id="PF00534"/>
    </source>
</evidence>
<evidence type="ECO:0000259" key="3">
    <source>
        <dbReference type="Pfam" id="PF13439"/>
    </source>
</evidence>
<gene>
    <name evidence="4" type="ORF">ACFOSS_16660</name>
</gene>
<dbReference type="PANTHER" id="PTHR46401">
    <property type="entry name" value="GLYCOSYLTRANSFERASE WBBK-RELATED"/>
    <property type="match status" value="1"/>
</dbReference>
<evidence type="ECO:0000313" key="4">
    <source>
        <dbReference type="EMBL" id="MFC3915076.1"/>
    </source>
</evidence>
<accession>A0ABV8CS95</accession>
<organism evidence="4 5">
    <name type="scientific">Pseudaeromonas sharmana</name>
    <dbReference type="NCBI Taxonomy" id="328412"/>
    <lineage>
        <taxon>Bacteria</taxon>
        <taxon>Pseudomonadati</taxon>
        <taxon>Pseudomonadota</taxon>
        <taxon>Gammaproteobacteria</taxon>
        <taxon>Aeromonadales</taxon>
        <taxon>Aeromonadaceae</taxon>
        <taxon>Pseudaeromonas</taxon>
    </lineage>
</organism>
<sequence>MKVLFNANWIGNHGIGRFAAEIIKRTPGLVEYGRNSFFSPVGILDCCVLTLRVIFSRALFFSPGFNAPLLGLTRYIFTVHDLNHIDLPYNSSYLKKMYYDFIIKRACRYGCKILTVSEYSRKRIIEWSNTSPDKVVNVGNGVDPSFNVWGQPFHTGFRYFLCVGNRKKHKNEAALIRAFSLTNLDPSIKLLFTGSSSDEHDELSEKLGLTDRIKYTGLVSDEQLAGLYRGAIGLLFPSLYEGFGLPVIEAMACGIPVLTSNTTSLPEVAGDAALLVNPESIDEIRIGIERLATDQALREDLISKGLERAKLFSWDAVAARVQAVLDEVTSQHGK</sequence>
<dbReference type="Gene3D" id="3.40.50.2000">
    <property type="entry name" value="Glycogen Phosphorylase B"/>
    <property type="match status" value="2"/>
</dbReference>
<dbReference type="Pfam" id="PF13439">
    <property type="entry name" value="Glyco_transf_4"/>
    <property type="match status" value="1"/>
</dbReference>
<evidence type="ECO:0000256" key="1">
    <source>
        <dbReference type="ARBA" id="ARBA00022679"/>
    </source>
</evidence>
<feature type="domain" description="Glycosyl transferase family 1" evidence="2">
    <location>
        <begin position="154"/>
        <end position="305"/>
    </location>
</feature>
<dbReference type="Pfam" id="PF00534">
    <property type="entry name" value="Glycos_transf_1"/>
    <property type="match status" value="1"/>
</dbReference>
<dbReference type="CDD" id="cd03809">
    <property type="entry name" value="GT4_MtfB-like"/>
    <property type="match status" value="1"/>
</dbReference>
<reference evidence="5" key="1">
    <citation type="journal article" date="2019" name="Int. J. Syst. Evol. Microbiol.">
        <title>The Global Catalogue of Microorganisms (GCM) 10K type strain sequencing project: providing services to taxonomists for standard genome sequencing and annotation.</title>
        <authorList>
            <consortium name="The Broad Institute Genomics Platform"/>
            <consortium name="The Broad Institute Genome Sequencing Center for Infectious Disease"/>
            <person name="Wu L."/>
            <person name="Ma J."/>
        </authorList>
    </citation>
    <scope>NUCLEOTIDE SEQUENCE [LARGE SCALE GENOMIC DNA]</scope>
    <source>
        <strain evidence="5">CCUG 54939</strain>
    </source>
</reference>
<evidence type="ECO:0000313" key="5">
    <source>
        <dbReference type="Proteomes" id="UP001595692"/>
    </source>
</evidence>
<comment type="caution">
    <text evidence="4">The sequence shown here is derived from an EMBL/GenBank/DDBJ whole genome shotgun (WGS) entry which is preliminary data.</text>
</comment>
<feature type="domain" description="Glycosyltransferase subfamily 4-like N-terminal" evidence="3">
    <location>
        <begin position="67"/>
        <end position="145"/>
    </location>
</feature>
<name>A0ABV8CS95_9GAMM</name>
<protein>
    <submittedName>
        <fullName evidence="4">Glycosyltransferase family 4 protein</fullName>
    </submittedName>
</protein>
<keyword evidence="1" id="KW-0808">Transferase</keyword>
<dbReference type="EMBL" id="JBHSAF010000015">
    <property type="protein sequence ID" value="MFC3915076.1"/>
    <property type="molecule type" value="Genomic_DNA"/>
</dbReference>
<keyword evidence="5" id="KW-1185">Reference proteome</keyword>